<protein>
    <submittedName>
        <fullName evidence="1">Uncharacterized protein</fullName>
    </submittedName>
</protein>
<dbReference type="PhylomeDB" id="E9H894"/>
<dbReference type="OMA" id="QIMENTH"/>
<dbReference type="EMBL" id="GL732603">
    <property type="protein sequence ID" value="EFX72067.1"/>
    <property type="molecule type" value="Genomic_DNA"/>
</dbReference>
<dbReference type="HOGENOM" id="CLU_004416_5_0_1"/>
<dbReference type="AlphaFoldDB" id="E9H894"/>
<keyword evidence="2" id="KW-1185">Reference proteome</keyword>
<evidence type="ECO:0000313" key="2">
    <source>
        <dbReference type="Proteomes" id="UP000000305"/>
    </source>
</evidence>
<dbReference type="KEGG" id="dpx:DAPPUDRAFT_59454"/>
<gene>
    <name evidence="1" type="ORF">DAPPUDRAFT_59454</name>
</gene>
<proteinExistence type="predicted"/>
<organism evidence="1 2">
    <name type="scientific">Daphnia pulex</name>
    <name type="common">Water flea</name>
    <dbReference type="NCBI Taxonomy" id="6669"/>
    <lineage>
        <taxon>Eukaryota</taxon>
        <taxon>Metazoa</taxon>
        <taxon>Ecdysozoa</taxon>
        <taxon>Arthropoda</taxon>
        <taxon>Crustacea</taxon>
        <taxon>Branchiopoda</taxon>
        <taxon>Diplostraca</taxon>
        <taxon>Cladocera</taxon>
        <taxon>Anomopoda</taxon>
        <taxon>Daphniidae</taxon>
        <taxon>Daphnia</taxon>
    </lineage>
</organism>
<accession>E9H894</accession>
<dbReference type="Proteomes" id="UP000000305">
    <property type="component" value="Unassembled WGS sequence"/>
</dbReference>
<reference evidence="1 2" key="1">
    <citation type="journal article" date="2011" name="Science">
        <title>The ecoresponsive genome of Daphnia pulex.</title>
        <authorList>
            <person name="Colbourne J.K."/>
            <person name="Pfrender M.E."/>
            <person name="Gilbert D."/>
            <person name="Thomas W.K."/>
            <person name="Tucker A."/>
            <person name="Oakley T.H."/>
            <person name="Tokishita S."/>
            <person name="Aerts A."/>
            <person name="Arnold G.J."/>
            <person name="Basu M.K."/>
            <person name="Bauer D.J."/>
            <person name="Caceres C.E."/>
            <person name="Carmel L."/>
            <person name="Casola C."/>
            <person name="Choi J.H."/>
            <person name="Detter J.C."/>
            <person name="Dong Q."/>
            <person name="Dusheyko S."/>
            <person name="Eads B.D."/>
            <person name="Frohlich T."/>
            <person name="Geiler-Samerotte K.A."/>
            <person name="Gerlach D."/>
            <person name="Hatcher P."/>
            <person name="Jogdeo S."/>
            <person name="Krijgsveld J."/>
            <person name="Kriventseva E.V."/>
            <person name="Kultz D."/>
            <person name="Laforsch C."/>
            <person name="Lindquist E."/>
            <person name="Lopez J."/>
            <person name="Manak J.R."/>
            <person name="Muller J."/>
            <person name="Pangilinan J."/>
            <person name="Patwardhan R.P."/>
            <person name="Pitluck S."/>
            <person name="Pritham E.J."/>
            <person name="Rechtsteiner A."/>
            <person name="Rho M."/>
            <person name="Rogozin I.B."/>
            <person name="Sakarya O."/>
            <person name="Salamov A."/>
            <person name="Schaack S."/>
            <person name="Shapiro H."/>
            <person name="Shiga Y."/>
            <person name="Skalitzky C."/>
            <person name="Smith Z."/>
            <person name="Souvorov A."/>
            <person name="Sung W."/>
            <person name="Tang Z."/>
            <person name="Tsuchiya D."/>
            <person name="Tu H."/>
            <person name="Vos H."/>
            <person name="Wang M."/>
            <person name="Wolf Y.I."/>
            <person name="Yamagata H."/>
            <person name="Yamada T."/>
            <person name="Ye Y."/>
            <person name="Shaw J.R."/>
            <person name="Andrews J."/>
            <person name="Crease T.J."/>
            <person name="Tang H."/>
            <person name="Lucas S.M."/>
            <person name="Robertson H.M."/>
            <person name="Bork P."/>
            <person name="Koonin E.V."/>
            <person name="Zdobnov E.M."/>
            <person name="Grigoriev I.V."/>
            <person name="Lynch M."/>
            <person name="Boore J.L."/>
        </authorList>
    </citation>
    <scope>NUCLEOTIDE SEQUENCE [LARGE SCALE GENOMIC DNA]</scope>
</reference>
<dbReference type="OrthoDB" id="6348118at2759"/>
<name>E9H894_DAPPU</name>
<dbReference type="InParanoid" id="E9H894"/>
<dbReference type="STRING" id="6669.E9H894"/>
<dbReference type="PANTHER" id="PTHR33053:SF9">
    <property type="entry name" value="AGAP000105-PA"/>
    <property type="match status" value="1"/>
</dbReference>
<dbReference type="PANTHER" id="PTHR33053">
    <property type="entry name" value="PROTEIN, PUTATIVE-RELATED"/>
    <property type="match status" value="1"/>
</dbReference>
<sequence length="236" mass="27155">MKDPGNKVIVININIDGIPVFPTNTVEMEPILCRVVSAIDSEPFVVSISAGKGKSKSLGEFFCPFLEEMIQFEKEGLELDGQRYTIKIGAIICDAPARQFVKAIKGHNRYGGCERCTQKGTHIKAHKRMVFANLYDFALRTENSFRNKTSKNHHVGTSPLLPLHLDMISSFPLDYMHLVLLCVFKRLILVWSGQWHKKKLRHKIGMREKACIDRRLRRIGISYPKYFYRIPRSRAY</sequence>
<dbReference type="eggNOG" id="ENOG502QYYT">
    <property type="taxonomic scope" value="Eukaryota"/>
</dbReference>
<evidence type="ECO:0000313" key="1">
    <source>
        <dbReference type="EMBL" id="EFX72067.1"/>
    </source>
</evidence>